<organism evidence="2 3">
    <name type="scientific">Ancylostoma ceylanicum</name>
    <dbReference type="NCBI Taxonomy" id="53326"/>
    <lineage>
        <taxon>Eukaryota</taxon>
        <taxon>Metazoa</taxon>
        <taxon>Ecdysozoa</taxon>
        <taxon>Nematoda</taxon>
        <taxon>Chromadorea</taxon>
        <taxon>Rhabditida</taxon>
        <taxon>Rhabditina</taxon>
        <taxon>Rhabditomorpha</taxon>
        <taxon>Strongyloidea</taxon>
        <taxon>Ancylostomatidae</taxon>
        <taxon>Ancylostomatinae</taxon>
        <taxon>Ancylostoma</taxon>
    </lineage>
</organism>
<dbReference type="CDD" id="cd04047">
    <property type="entry name" value="C2B_Copine"/>
    <property type="match status" value="1"/>
</dbReference>
<dbReference type="FunFam" id="2.60.40.150:FF:000099">
    <property type="entry name" value="Copine 3"/>
    <property type="match status" value="1"/>
</dbReference>
<keyword evidence="3" id="KW-1185">Reference proteome</keyword>
<evidence type="ECO:0000259" key="1">
    <source>
        <dbReference type="PROSITE" id="PS50004"/>
    </source>
</evidence>
<dbReference type="SUPFAM" id="SSF49562">
    <property type="entry name" value="C2 domain (Calcium/lipid-binding domain, CaLB)"/>
    <property type="match status" value="2"/>
</dbReference>
<dbReference type="Pfam" id="PF00168">
    <property type="entry name" value="C2"/>
    <property type="match status" value="2"/>
</dbReference>
<sequence length="251" mass="28769">MGNSSSNRIKVQPPDLVSKKLESDRRMFNALEASSSTPSVVLLLTLRASRLRDKDVFSKSDPMCVVSQFVGRLTGNGQWKECGRTERLQNTLNPEWATQIRIEYFFEEKQTMKFEVYDIDSKSTELSAHDFLGRMECDLAEIVSSRPLVRPLSGLKGNCGEITIWSEEVDEGSKENVLFNLSARKLDKKDFFGKSDPFLNIYRVNDDGSRLLVHRTEAIMRELNPTWKPFEVNVKMLCFGDRSRDSIRARN</sequence>
<dbReference type="Gene3D" id="2.60.40.150">
    <property type="entry name" value="C2 domain"/>
    <property type="match status" value="2"/>
</dbReference>
<dbReference type="EMBL" id="JARK01000536">
    <property type="protein sequence ID" value="EYC36084.1"/>
    <property type="molecule type" value="Genomic_DNA"/>
</dbReference>
<dbReference type="CDD" id="cd04048">
    <property type="entry name" value="C2A_Copine"/>
    <property type="match status" value="1"/>
</dbReference>
<dbReference type="InterPro" id="IPR000008">
    <property type="entry name" value="C2_dom"/>
</dbReference>
<reference evidence="3" key="1">
    <citation type="journal article" date="2015" name="Nat. Genet.">
        <title>The genome and transcriptome of the zoonotic hookworm Ancylostoma ceylanicum identify infection-specific gene families.</title>
        <authorList>
            <person name="Schwarz E.M."/>
            <person name="Hu Y."/>
            <person name="Antoshechkin I."/>
            <person name="Miller M.M."/>
            <person name="Sternberg P.W."/>
            <person name="Aroian R.V."/>
        </authorList>
    </citation>
    <scope>NUCLEOTIDE SEQUENCE</scope>
    <source>
        <strain evidence="3">HY135</strain>
    </source>
</reference>
<dbReference type="InterPro" id="IPR035892">
    <property type="entry name" value="C2_domain_sf"/>
</dbReference>
<proteinExistence type="predicted"/>
<dbReference type="PANTHER" id="PTHR10857">
    <property type="entry name" value="COPINE"/>
    <property type="match status" value="1"/>
</dbReference>
<dbReference type="SMART" id="SM00239">
    <property type="entry name" value="C2"/>
    <property type="match status" value="1"/>
</dbReference>
<evidence type="ECO:0000313" key="3">
    <source>
        <dbReference type="Proteomes" id="UP000024635"/>
    </source>
</evidence>
<dbReference type="PANTHER" id="PTHR10857:SF106">
    <property type="entry name" value="C2 DOMAIN-CONTAINING PROTEIN"/>
    <property type="match status" value="1"/>
</dbReference>
<dbReference type="AlphaFoldDB" id="A0A016W8D0"/>
<dbReference type="STRING" id="53326.A0A016W8D0"/>
<comment type="caution">
    <text evidence="2">The sequence shown here is derived from an EMBL/GenBank/DDBJ whole genome shotgun (WGS) entry which is preliminary data.</text>
</comment>
<dbReference type="GO" id="GO:0005544">
    <property type="term" value="F:calcium-dependent phospholipid binding"/>
    <property type="evidence" value="ECO:0007669"/>
    <property type="project" value="InterPro"/>
</dbReference>
<name>A0A016W8D0_9BILA</name>
<dbReference type="GO" id="GO:0071277">
    <property type="term" value="P:cellular response to calcium ion"/>
    <property type="evidence" value="ECO:0007669"/>
    <property type="project" value="TreeGrafter"/>
</dbReference>
<dbReference type="PROSITE" id="PS50004">
    <property type="entry name" value="C2"/>
    <property type="match status" value="1"/>
</dbReference>
<accession>A0A016W8D0</accession>
<evidence type="ECO:0000313" key="2">
    <source>
        <dbReference type="EMBL" id="EYC36084.1"/>
    </source>
</evidence>
<feature type="domain" description="C2" evidence="1">
    <location>
        <begin position="22"/>
        <end position="152"/>
    </location>
</feature>
<dbReference type="OrthoDB" id="5855668at2759"/>
<gene>
    <name evidence="2" type="primary">Acey_s0936.g3114</name>
    <name evidence="2" type="ORF">Y032_0936g3114</name>
</gene>
<dbReference type="Proteomes" id="UP000024635">
    <property type="component" value="Unassembled WGS sequence"/>
</dbReference>
<dbReference type="InterPro" id="IPR037768">
    <property type="entry name" value="C2B_Copine"/>
</dbReference>
<dbReference type="GO" id="GO:0005886">
    <property type="term" value="C:plasma membrane"/>
    <property type="evidence" value="ECO:0007669"/>
    <property type="project" value="TreeGrafter"/>
</dbReference>
<protein>
    <recommendedName>
        <fullName evidence="1">C2 domain-containing protein</fullName>
    </recommendedName>
</protein>
<dbReference type="InterPro" id="IPR045052">
    <property type="entry name" value="Copine"/>
</dbReference>